<evidence type="ECO:0000259" key="1">
    <source>
        <dbReference type="Pfam" id="PF03544"/>
    </source>
</evidence>
<dbReference type="SUPFAM" id="SSF74653">
    <property type="entry name" value="TolA/TonB C-terminal domain"/>
    <property type="match status" value="1"/>
</dbReference>
<protein>
    <recommendedName>
        <fullName evidence="1">TonB C-terminal domain-containing protein</fullName>
    </recommendedName>
</protein>
<organism evidence="2 3">
    <name type="scientific">Novosphingobium marinum</name>
    <dbReference type="NCBI Taxonomy" id="1514948"/>
    <lineage>
        <taxon>Bacteria</taxon>
        <taxon>Pseudomonadati</taxon>
        <taxon>Pseudomonadota</taxon>
        <taxon>Alphaproteobacteria</taxon>
        <taxon>Sphingomonadales</taxon>
        <taxon>Sphingomonadaceae</taxon>
        <taxon>Novosphingobium</taxon>
    </lineage>
</organism>
<reference evidence="2 3" key="1">
    <citation type="submission" date="2020-07" db="EMBL/GenBank/DDBJ databases">
        <title>Genomic Encyclopedia of Type Strains, Phase IV (KMG-IV): sequencing the most valuable type-strain genomes for metagenomic binning, comparative biology and taxonomic classification.</title>
        <authorList>
            <person name="Goeker M."/>
        </authorList>
    </citation>
    <scope>NUCLEOTIDE SEQUENCE [LARGE SCALE GENOMIC DNA]</scope>
    <source>
        <strain evidence="2 3">DSM 29043</strain>
    </source>
</reference>
<name>A0A7Y9XZB9_9SPHN</name>
<evidence type="ECO:0000313" key="2">
    <source>
        <dbReference type="EMBL" id="NYH95716.1"/>
    </source>
</evidence>
<comment type="caution">
    <text evidence="2">The sequence shown here is derived from an EMBL/GenBank/DDBJ whole genome shotgun (WGS) entry which is preliminary data.</text>
</comment>
<dbReference type="Pfam" id="PF03544">
    <property type="entry name" value="TonB_C"/>
    <property type="match status" value="1"/>
</dbReference>
<dbReference type="EMBL" id="JACBZF010000003">
    <property type="protein sequence ID" value="NYH95716.1"/>
    <property type="molecule type" value="Genomic_DNA"/>
</dbReference>
<dbReference type="GO" id="GO:0055085">
    <property type="term" value="P:transmembrane transport"/>
    <property type="evidence" value="ECO:0007669"/>
    <property type="project" value="InterPro"/>
</dbReference>
<keyword evidence="3" id="KW-1185">Reference proteome</keyword>
<evidence type="ECO:0000313" key="3">
    <source>
        <dbReference type="Proteomes" id="UP000522081"/>
    </source>
</evidence>
<dbReference type="Proteomes" id="UP000522081">
    <property type="component" value="Unassembled WGS sequence"/>
</dbReference>
<dbReference type="Gene3D" id="3.30.1150.10">
    <property type="match status" value="1"/>
</dbReference>
<sequence length="277" mass="30326">MALLPAVAFGVPEASAKEPRVLEPLGAWNVHWDESTCYLGREFGTRERPLVLRFERFAPDNDFGLMLVGDDLSSIRFGQEITVSFGPGDPDPNVLKARTAETTEGKPVVLVSKARLREAEDEDSSIPPDVENAIGTVALEWKRHALVLETGLLGKPFEAFRSCTDNLVSRWGFDPAEQRALKNRPRPSSNPGRWILPNDYPLRALTQGMQGIVNFVLMVDAEGMPTGCTIASAVASDIFKKETCHQLMDHARFDPALNAAGSPVASFYAGSVTWIMG</sequence>
<dbReference type="RefSeq" id="WP_179407618.1">
    <property type="nucleotide sequence ID" value="NZ_BMGF01000003.1"/>
</dbReference>
<accession>A0A7Y9XZB9</accession>
<feature type="domain" description="TonB C-terminal" evidence="1">
    <location>
        <begin position="199"/>
        <end position="268"/>
    </location>
</feature>
<proteinExistence type="predicted"/>
<dbReference type="AlphaFoldDB" id="A0A7Y9XZB9"/>
<gene>
    <name evidence="2" type="ORF">FHS75_002045</name>
</gene>
<dbReference type="InterPro" id="IPR037682">
    <property type="entry name" value="TonB_C"/>
</dbReference>